<reference evidence="2 3" key="1">
    <citation type="submission" date="2019-05" db="EMBL/GenBank/DDBJ databases">
        <title>Another draft genome of Portunus trituberculatus and its Hox gene families provides insights of decapod evolution.</title>
        <authorList>
            <person name="Jeong J.-H."/>
            <person name="Song I."/>
            <person name="Kim S."/>
            <person name="Choi T."/>
            <person name="Kim D."/>
            <person name="Ryu S."/>
            <person name="Kim W."/>
        </authorList>
    </citation>
    <scope>NUCLEOTIDE SEQUENCE [LARGE SCALE GENOMIC DNA]</scope>
    <source>
        <tissue evidence="2">Muscle</tissue>
    </source>
</reference>
<proteinExistence type="predicted"/>
<dbReference type="InterPro" id="IPR029526">
    <property type="entry name" value="PGBD"/>
</dbReference>
<dbReference type="Pfam" id="PF13843">
    <property type="entry name" value="DDE_Tnp_1_7"/>
    <property type="match status" value="1"/>
</dbReference>
<keyword evidence="3" id="KW-1185">Reference proteome</keyword>
<name>A0A5B7GM04_PORTR</name>
<sequence length="271" mass="32033">MKDLIDEGRQVFTDNWYTSLRLAEYLLTRKTLITGVVRAGRDPPRELMAQPLSRRQSCFARKGNTLVVKFQDRNQVTVLTTKYEANMVEQCRTHFGNRVEFYYKPLHIDKYNSRMGSVDCADQMLEPYETNRKSLAWFKKLGIHFIFRILLNTFITCKAIANYRKDFMNFILQTTRELLCQYNDGARKLFDPPARVYEPEAPTGHTLKTLEGKKQKRCRVCYPKRKDTRYYCPACPTQPGLCCMDHYREWHNQREEGEPQPTTSGKRRRTQ</sequence>
<accession>A0A5B7GM04</accession>
<dbReference type="PANTHER" id="PTHR46599">
    <property type="entry name" value="PIGGYBAC TRANSPOSABLE ELEMENT-DERIVED PROTEIN 4"/>
    <property type="match status" value="1"/>
</dbReference>
<evidence type="ECO:0000259" key="1">
    <source>
        <dbReference type="Pfam" id="PF13843"/>
    </source>
</evidence>
<evidence type="ECO:0000313" key="3">
    <source>
        <dbReference type="Proteomes" id="UP000324222"/>
    </source>
</evidence>
<dbReference type="Proteomes" id="UP000324222">
    <property type="component" value="Unassembled WGS sequence"/>
</dbReference>
<organism evidence="2 3">
    <name type="scientific">Portunus trituberculatus</name>
    <name type="common">Swimming crab</name>
    <name type="synonym">Neptunus trituberculatus</name>
    <dbReference type="NCBI Taxonomy" id="210409"/>
    <lineage>
        <taxon>Eukaryota</taxon>
        <taxon>Metazoa</taxon>
        <taxon>Ecdysozoa</taxon>
        <taxon>Arthropoda</taxon>
        <taxon>Crustacea</taxon>
        <taxon>Multicrustacea</taxon>
        <taxon>Malacostraca</taxon>
        <taxon>Eumalacostraca</taxon>
        <taxon>Eucarida</taxon>
        <taxon>Decapoda</taxon>
        <taxon>Pleocyemata</taxon>
        <taxon>Brachyura</taxon>
        <taxon>Eubrachyura</taxon>
        <taxon>Portunoidea</taxon>
        <taxon>Portunidae</taxon>
        <taxon>Portuninae</taxon>
        <taxon>Portunus</taxon>
    </lineage>
</organism>
<evidence type="ECO:0000313" key="2">
    <source>
        <dbReference type="EMBL" id="MPC58616.1"/>
    </source>
</evidence>
<protein>
    <submittedName>
        <fullName evidence="2">PiggyBac transposable element-derived protein 4</fullName>
    </submittedName>
</protein>
<gene>
    <name evidence="2" type="primary">PGBD4_9</name>
    <name evidence="2" type="ORF">E2C01_052623</name>
</gene>
<dbReference type="EMBL" id="VSRR010015842">
    <property type="protein sequence ID" value="MPC58616.1"/>
    <property type="molecule type" value="Genomic_DNA"/>
</dbReference>
<dbReference type="PANTHER" id="PTHR46599:SF3">
    <property type="entry name" value="PIGGYBAC TRANSPOSABLE ELEMENT-DERIVED PROTEIN 4"/>
    <property type="match status" value="1"/>
</dbReference>
<comment type="caution">
    <text evidence="2">The sequence shown here is derived from an EMBL/GenBank/DDBJ whole genome shotgun (WGS) entry which is preliminary data.</text>
</comment>
<feature type="domain" description="PiggyBac transposable element-derived protein" evidence="1">
    <location>
        <begin position="2"/>
        <end position="152"/>
    </location>
</feature>
<dbReference type="OrthoDB" id="6350180at2759"/>
<dbReference type="AlphaFoldDB" id="A0A5B7GM04"/>